<dbReference type="KEGG" id="csr:Cspa_c04550"/>
<keyword evidence="4" id="KW-1185">Reference proteome</keyword>
<organism evidence="3 4">
    <name type="scientific">Clostridium saccharoperbutylacetonicum N1-4(HMT)</name>
    <dbReference type="NCBI Taxonomy" id="931276"/>
    <lineage>
        <taxon>Bacteria</taxon>
        <taxon>Bacillati</taxon>
        <taxon>Bacillota</taxon>
        <taxon>Clostridia</taxon>
        <taxon>Eubacteriales</taxon>
        <taxon>Clostridiaceae</taxon>
        <taxon>Clostridium</taxon>
    </lineage>
</organism>
<evidence type="ECO:0000313" key="3">
    <source>
        <dbReference type="EMBL" id="AGF54273.1"/>
    </source>
</evidence>
<protein>
    <submittedName>
        <fullName evidence="3">Lytic transglycosylase catalytic</fullName>
    </submittedName>
</protein>
<name>M1MD21_9CLOT</name>
<dbReference type="SUPFAM" id="SSF53955">
    <property type="entry name" value="Lysozyme-like"/>
    <property type="match status" value="1"/>
</dbReference>
<reference evidence="3 4" key="1">
    <citation type="submission" date="2013-02" db="EMBL/GenBank/DDBJ databases">
        <title>Genome sequence of Clostridium saccharoperbutylacetonicum N1-4(HMT).</title>
        <authorList>
            <person name="Poehlein A."/>
            <person name="Daniel R."/>
        </authorList>
    </citation>
    <scope>NUCLEOTIDE SEQUENCE [LARGE SCALE GENOMIC DNA]</scope>
    <source>
        <strain evidence="4">N1-4(HMT)</strain>
    </source>
</reference>
<dbReference type="STRING" id="36745.CLSAP_04670"/>
<dbReference type="PANTHER" id="PTHR37423">
    <property type="entry name" value="SOLUBLE LYTIC MUREIN TRANSGLYCOSYLASE-RELATED"/>
    <property type="match status" value="1"/>
</dbReference>
<accession>M1MD21</accession>
<dbReference type="Gene3D" id="1.10.530.10">
    <property type="match status" value="1"/>
</dbReference>
<evidence type="ECO:0000259" key="2">
    <source>
        <dbReference type="Pfam" id="PF01464"/>
    </source>
</evidence>
<dbReference type="Pfam" id="PF01464">
    <property type="entry name" value="SLT"/>
    <property type="match status" value="1"/>
</dbReference>
<evidence type="ECO:0000256" key="1">
    <source>
        <dbReference type="SAM" id="MobiDB-lite"/>
    </source>
</evidence>
<feature type="compositionally biased region" description="Basic and acidic residues" evidence="1">
    <location>
        <begin position="83"/>
        <end position="112"/>
    </location>
</feature>
<dbReference type="PATRIC" id="fig|931276.5.peg.438"/>
<dbReference type="CDD" id="cd00254">
    <property type="entry name" value="LT-like"/>
    <property type="match status" value="1"/>
</dbReference>
<dbReference type="EMBL" id="CP004121">
    <property type="protein sequence ID" value="AGF54273.1"/>
    <property type="molecule type" value="Genomic_DNA"/>
</dbReference>
<proteinExistence type="predicted"/>
<evidence type="ECO:0000313" key="4">
    <source>
        <dbReference type="Proteomes" id="UP000011728"/>
    </source>
</evidence>
<feature type="domain" description="Transglycosylase SLT" evidence="2">
    <location>
        <begin position="161"/>
        <end position="256"/>
    </location>
</feature>
<feature type="region of interest" description="Disordered" evidence="1">
    <location>
        <begin position="81"/>
        <end position="115"/>
    </location>
</feature>
<dbReference type="InterPro" id="IPR008258">
    <property type="entry name" value="Transglycosylase_SLT_dom_1"/>
</dbReference>
<dbReference type="Proteomes" id="UP000011728">
    <property type="component" value="Chromosome"/>
</dbReference>
<dbReference type="HOGENOM" id="CLU_065765_4_1_9"/>
<gene>
    <name evidence="3" type="ORF">Cspa_c04550</name>
</gene>
<dbReference type="AlphaFoldDB" id="M1MD21"/>
<dbReference type="eggNOG" id="COG0741">
    <property type="taxonomic scope" value="Bacteria"/>
</dbReference>
<dbReference type="PANTHER" id="PTHR37423:SF2">
    <property type="entry name" value="MEMBRANE-BOUND LYTIC MUREIN TRANSGLYCOSYLASE C"/>
    <property type="match status" value="1"/>
</dbReference>
<dbReference type="InterPro" id="IPR023346">
    <property type="entry name" value="Lysozyme-like_dom_sf"/>
</dbReference>
<sequence>MFENNHKKKFGGRLFKMAINGVNQLSNEQLLAMSMAGNGQLTNDGTSSSDSANDEKNVAFEMMMKNLTDSSKKTMQNNVNKITDNKANTDKKDAKAESSDSQDKSSESEVKASRVGQTYLTGQKLEDIPMVLRNGYANYAGSKSLLANRSDADLKKIYSAVDSAAQKYGVDSNLILAIIKQESDFNPNDTSGVGAAGLMQIMPENFSSLGITNQYDVNQNINGGTKLFKEYLDQYGGSIEMALMAYNGGPGTMQKRGVLSANDLYKMPKETQNYVPKVMGYYRNGV</sequence>